<dbReference type="InterPro" id="IPR006076">
    <property type="entry name" value="FAD-dep_OxRdtase"/>
</dbReference>
<proteinExistence type="inferred from homology"/>
<evidence type="ECO:0000313" key="10">
    <source>
        <dbReference type="EMBL" id="GIY13819.1"/>
    </source>
</evidence>
<reference evidence="10 11" key="1">
    <citation type="submission" date="2021-06" db="EMBL/GenBank/DDBJ databases">
        <title>Caerostris darwini draft genome.</title>
        <authorList>
            <person name="Kono N."/>
            <person name="Arakawa K."/>
        </authorList>
    </citation>
    <scope>NUCLEOTIDE SEQUENCE [LARGE SCALE GENOMIC DNA]</scope>
</reference>
<dbReference type="InterPro" id="IPR036188">
    <property type="entry name" value="FAD/NAD-bd_sf"/>
</dbReference>
<sequence length="415" mass="45731">MQRFAYDVVVIGGGIIGTSTAREMLIRNPALKLAIVEKEGSIGAHQSGHNSGVIHSGIYYTPGTLKAKLCVEGLDLAYKYCAEKNIPHKKCGKLIVAVKEDEISRLESLYKRAIENGVKDVSLIEKNKIKEIEPNICGLKAIWSPNTGIVDWGQVTKSFADDCRERGADIYLNFPVKTFSTISENPVGSVVISGKTTNILCKHVITCGGLHSDKLAMLTGCNPEPKIIPFRGDYLVLKPDKAHLVKTNIYPVPHPNLPFLGVHITPRIDGSVWLGPNAVLAYHREGYLGSGFKLREFMESVEYRGLRKLAIKHFMYGLTEMYRGINANAQVAILQQYMPSLSRSWVQRGPSGVRAQALDLEGNLVDDFIFDSGVGEFEGKILHVRNAPSPAATSSLAIAKMIVDRLEKDFNIKKL</sequence>
<keyword evidence="3" id="KW-0274">FAD</keyword>
<accession>A0AAV4QX12</accession>
<evidence type="ECO:0000256" key="7">
    <source>
        <dbReference type="ARBA" id="ARBA00038878"/>
    </source>
</evidence>
<dbReference type="EMBL" id="BPLQ01005287">
    <property type="protein sequence ID" value="GIY13819.1"/>
    <property type="molecule type" value="Genomic_DNA"/>
</dbReference>
<keyword evidence="11" id="KW-1185">Reference proteome</keyword>
<comment type="cofactor">
    <cofactor evidence="1">
        <name>FAD</name>
        <dbReference type="ChEBI" id="CHEBI:57692"/>
    </cofactor>
</comment>
<dbReference type="PANTHER" id="PTHR43104">
    <property type="entry name" value="L-2-HYDROXYGLUTARATE DEHYDROGENASE, MITOCHONDRIAL"/>
    <property type="match status" value="1"/>
</dbReference>
<comment type="catalytic activity">
    <reaction evidence="5">
        <text>(S)-2-hydroxyglutarate + A = 2-oxoglutarate + AH2</text>
        <dbReference type="Rhea" id="RHEA:21252"/>
        <dbReference type="ChEBI" id="CHEBI:13193"/>
        <dbReference type="ChEBI" id="CHEBI:16782"/>
        <dbReference type="ChEBI" id="CHEBI:16810"/>
        <dbReference type="ChEBI" id="CHEBI:17499"/>
        <dbReference type="EC" id="1.1.99.2"/>
    </reaction>
</comment>
<dbReference type="GO" id="GO:0047545">
    <property type="term" value="F:(S)-2-hydroxyglutarate dehydrogenase activity"/>
    <property type="evidence" value="ECO:0007669"/>
    <property type="project" value="UniProtKB-EC"/>
</dbReference>
<dbReference type="PANTHER" id="PTHR43104:SF2">
    <property type="entry name" value="L-2-HYDROXYGLUTARATE DEHYDROGENASE, MITOCHONDRIAL"/>
    <property type="match status" value="1"/>
</dbReference>
<dbReference type="Pfam" id="PF01266">
    <property type="entry name" value="DAO"/>
    <property type="match status" value="1"/>
</dbReference>
<keyword evidence="4" id="KW-0560">Oxidoreductase</keyword>
<dbReference type="SUPFAM" id="SSF51905">
    <property type="entry name" value="FAD/NAD(P)-binding domain"/>
    <property type="match status" value="1"/>
</dbReference>
<evidence type="ECO:0000256" key="1">
    <source>
        <dbReference type="ARBA" id="ARBA00001974"/>
    </source>
</evidence>
<name>A0AAV4QX12_9ARAC</name>
<evidence type="ECO:0000256" key="2">
    <source>
        <dbReference type="ARBA" id="ARBA00022630"/>
    </source>
</evidence>
<gene>
    <name evidence="10" type="primary">v1g172254</name>
    <name evidence="10" type="ORF">CDAR_469491</name>
</gene>
<evidence type="ECO:0000256" key="4">
    <source>
        <dbReference type="ARBA" id="ARBA00023002"/>
    </source>
</evidence>
<evidence type="ECO:0000256" key="5">
    <source>
        <dbReference type="ARBA" id="ARBA00036066"/>
    </source>
</evidence>
<keyword evidence="2" id="KW-0285">Flavoprotein</keyword>
<protein>
    <recommendedName>
        <fullName evidence="8">L-2-hydroxyglutarate dehydrogenase, mitochondrial</fullName>
        <ecNumber evidence="7">1.1.99.2</ecNumber>
    </recommendedName>
</protein>
<evidence type="ECO:0000259" key="9">
    <source>
        <dbReference type="Pfam" id="PF01266"/>
    </source>
</evidence>
<comment type="similarity">
    <text evidence="6">Belongs to the L2HGDH family.</text>
</comment>
<dbReference type="Gene3D" id="3.50.50.60">
    <property type="entry name" value="FAD/NAD(P)-binding domain"/>
    <property type="match status" value="1"/>
</dbReference>
<dbReference type="Gene3D" id="3.30.9.10">
    <property type="entry name" value="D-Amino Acid Oxidase, subunit A, domain 2"/>
    <property type="match status" value="1"/>
</dbReference>
<organism evidence="10 11">
    <name type="scientific">Caerostris darwini</name>
    <dbReference type="NCBI Taxonomy" id="1538125"/>
    <lineage>
        <taxon>Eukaryota</taxon>
        <taxon>Metazoa</taxon>
        <taxon>Ecdysozoa</taxon>
        <taxon>Arthropoda</taxon>
        <taxon>Chelicerata</taxon>
        <taxon>Arachnida</taxon>
        <taxon>Araneae</taxon>
        <taxon>Araneomorphae</taxon>
        <taxon>Entelegynae</taxon>
        <taxon>Araneoidea</taxon>
        <taxon>Araneidae</taxon>
        <taxon>Caerostris</taxon>
    </lineage>
</organism>
<evidence type="ECO:0000256" key="6">
    <source>
        <dbReference type="ARBA" id="ARBA00037941"/>
    </source>
</evidence>
<evidence type="ECO:0000256" key="8">
    <source>
        <dbReference type="ARBA" id="ARBA00041137"/>
    </source>
</evidence>
<evidence type="ECO:0000313" key="11">
    <source>
        <dbReference type="Proteomes" id="UP001054837"/>
    </source>
</evidence>
<dbReference type="EC" id="1.1.99.2" evidence="7"/>
<dbReference type="NCBIfam" id="NF008726">
    <property type="entry name" value="PRK11728.1"/>
    <property type="match status" value="1"/>
</dbReference>
<dbReference type="Proteomes" id="UP001054837">
    <property type="component" value="Unassembled WGS sequence"/>
</dbReference>
<evidence type="ECO:0000256" key="3">
    <source>
        <dbReference type="ARBA" id="ARBA00022827"/>
    </source>
</evidence>
<feature type="domain" description="FAD dependent oxidoreductase" evidence="9">
    <location>
        <begin position="7"/>
        <end position="405"/>
    </location>
</feature>
<comment type="caution">
    <text evidence="10">The sequence shown here is derived from an EMBL/GenBank/DDBJ whole genome shotgun (WGS) entry which is preliminary data.</text>
</comment>
<dbReference type="AlphaFoldDB" id="A0AAV4QX12"/>